<sequence length="60" mass="6900">MGFTLTQNFTVLSNIEQRAAKRSVVAVIWVKPELICPGPEAQKIHWAFTERFISSEQYMT</sequence>
<dbReference type="EMBL" id="CH473995">
    <property type="protein sequence ID" value="EDL78947.1"/>
    <property type="molecule type" value="Genomic_DNA"/>
</dbReference>
<gene>
    <name evidence="1" type="ORF">rCG_59051</name>
</gene>
<evidence type="ECO:0000313" key="1">
    <source>
        <dbReference type="EMBL" id="EDL78947.1"/>
    </source>
</evidence>
<dbReference type="AlphaFoldDB" id="A6JPH5"/>
<protein>
    <submittedName>
        <fullName evidence="1">RCG59051</fullName>
    </submittedName>
</protein>
<dbReference type="Proteomes" id="UP000234681">
    <property type="component" value="Chromosome 16"/>
</dbReference>
<name>A6JPH5_RAT</name>
<organism evidence="1 2">
    <name type="scientific">Rattus norvegicus</name>
    <name type="common">Rat</name>
    <dbReference type="NCBI Taxonomy" id="10116"/>
    <lineage>
        <taxon>Eukaryota</taxon>
        <taxon>Metazoa</taxon>
        <taxon>Chordata</taxon>
        <taxon>Craniata</taxon>
        <taxon>Vertebrata</taxon>
        <taxon>Euteleostomi</taxon>
        <taxon>Mammalia</taxon>
        <taxon>Eutheria</taxon>
        <taxon>Euarchontoglires</taxon>
        <taxon>Glires</taxon>
        <taxon>Rodentia</taxon>
        <taxon>Myomorpha</taxon>
        <taxon>Muroidea</taxon>
        <taxon>Muridae</taxon>
        <taxon>Murinae</taxon>
        <taxon>Rattus</taxon>
    </lineage>
</organism>
<evidence type="ECO:0000313" key="2">
    <source>
        <dbReference type="Proteomes" id="UP000234681"/>
    </source>
</evidence>
<proteinExistence type="predicted"/>
<accession>A6JPH5</accession>
<reference evidence="1 2" key="1">
    <citation type="submission" date="2005-09" db="EMBL/GenBank/DDBJ databases">
        <authorList>
            <person name="Mural R.J."/>
            <person name="Li P.W."/>
            <person name="Adams M.D."/>
            <person name="Amanatides P.G."/>
            <person name="Baden-Tillson H."/>
            <person name="Barnstead M."/>
            <person name="Chin S.H."/>
            <person name="Dew I."/>
            <person name="Evans C.A."/>
            <person name="Ferriera S."/>
            <person name="Flanigan M."/>
            <person name="Fosler C."/>
            <person name="Glodek A."/>
            <person name="Gu Z."/>
            <person name="Holt R.A."/>
            <person name="Jennings D."/>
            <person name="Kraft C.L."/>
            <person name="Lu F."/>
            <person name="Nguyen T."/>
            <person name="Nusskern D.R."/>
            <person name="Pfannkoch C.M."/>
            <person name="Sitter C."/>
            <person name="Sutton G.G."/>
            <person name="Venter J.C."/>
            <person name="Wang Z."/>
            <person name="Woodage T."/>
            <person name="Zheng X.H."/>
            <person name="Zhong F."/>
        </authorList>
    </citation>
    <scope>NUCLEOTIDE SEQUENCE [LARGE SCALE GENOMIC DNA]</scope>
    <source>
        <strain>BN</strain>
        <strain evidence="2">Sprague-Dawley</strain>
    </source>
</reference>